<sequence length="74" mass="8614">MDCEEEKLKSKYFSKKLRKLRLEHGFVIEEVALLLGVSGNTIRNYETNNGKPSIDRLIKLANVFNVSLDYFFTE</sequence>
<comment type="caution">
    <text evidence="3">The sequence shown here is derived from an EMBL/GenBank/DDBJ whole genome shotgun (WGS) entry which is preliminary data.</text>
</comment>
<dbReference type="PANTHER" id="PTHR46558">
    <property type="entry name" value="TRACRIPTIONAL REGULATORY PROTEIN-RELATED-RELATED"/>
    <property type="match status" value="1"/>
</dbReference>
<evidence type="ECO:0000259" key="2">
    <source>
        <dbReference type="PROSITE" id="PS50943"/>
    </source>
</evidence>
<evidence type="ECO:0000256" key="1">
    <source>
        <dbReference type="ARBA" id="ARBA00023125"/>
    </source>
</evidence>
<keyword evidence="1" id="KW-0238">DNA-binding</keyword>
<dbReference type="AlphaFoldDB" id="A0A7Z9DJK6"/>
<proteinExistence type="predicted"/>
<gene>
    <name evidence="3" type="primary">immR_4</name>
    <name evidence="4" type="synonym">immR_5</name>
    <name evidence="3" type="ORF">NCTC12204_02786</name>
    <name evidence="4" type="ORF">NCTC12204_02824</name>
</gene>
<dbReference type="SUPFAM" id="SSF47413">
    <property type="entry name" value="lambda repressor-like DNA-binding domains"/>
    <property type="match status" value="1"/>
</dbReference>
<dbReference type="SMART" id="SM00530">
    <property type="entry name" value="HTH_XRE"/>
    <property type="match status" value="1"/>
</dbReference>
<evidence type="ECO:0000313" key="3">
    <source>
        <dbReference type="EMBL" id="VTQ74069.1"/>
    </source>
</evidence>
<dbReference type="Pfam" id="PF01381">
    <property type="entry name" value="HTH_3"/>
    <property type="match status" value="1"/>
</dbReference>
<evidence type="ECO:0000313" key="4">
    <source>
        <dbReference type="EMBL" id="VTQ74339.1"/>
    </source>
</evidence>
<dbReference type="EMBL" id="CABEEP010000003">
    <property type="protein sequence ID" value="VTQ74069.1"/>
    <property type="molecule type" value="Genomic_DNA"/>
</dbReference>
<dbReference type="RefSeq" id="WP_010738585.1">
    <property type="nucleotide sequence ID" value="NZ_CABEEP010000003.1"/>
</dbReference>
<dbReference type="InterPro" id="IPR010982">
    <property type="entry name" value="Lambda_DNA-bd_dom_sf"/>
</dbReference>
<dbReference type="InterPro" id="IPR001387">
    <property type="entry name" value="Cro/C1-type_HTH"/>
</dbReference>
<accession>A0A7Z9DJK6</accession>
<dbReference type="CDD" id="cd00093">
    <property type="entry name" value="HTH_XRE"/>
    <property type="match status" value="1"/>
</dbReference>
<dbReference type="PANTHER" id="PTHR46558:SF11">
    <property type="entry name" value="HTH-TYPE TRANSCRIPTIONAL REGULATOR XRE"/>
    <property type="match status" value="1"/>
</dbReference>
<reference evidence="3 5" key="1">
    <citation type="submission" date="2019-05" db="EMBL/GenBank/DDBJ databases">
        <authorList>
            <consortium name="Pathogen Informatics"/>
        </authorList>
    </citation>
    <scope>NUCLEOTIDE SEQUENCE [LARGE SCALE GENOMIC DNA]</scope>
    <source>
        <strain evidence="3 5">NCTC12204</strain>
    </source>
</reference>
<feature type="domain" description="HTH cro/C1-type" evidence="2">
    <location>
        <begin position="17"/>
        <end position="71"/>
    </location>
</feature>
<dbReference type="Gene3D" id="1.10.260.40">
    <property type="entry name" value="lambda repressor-like DNA-binding domains"/>
    <property type="match status" value="1"/>
</dbReference>
<dbReference type="EMBL" id="CABEEP010000003">
    <property type="protein sequence ID" value="VTQ74339.1"/>
    <property type="molecule type" value="Genomic_DNA"/>
</dbReference>
<evidence type="ECO:0000313" key="5">
    <source>
        <dbReference type="Proteomes" id="UP000352698"/>
    </source>
</evidence>
<organism evidence="3 5">
    <name type="scientific">Enterococcus hirae</name>
    <dbReference type="NCBI Taxonomy" id="1354"/>
    <lineage>
        <taxon>Bacteria</taxon>
        <taxon>Bacillati</taxon>
        <taxon>Bacillota</taxon>
        <taxon>Bacilli</taxon>
        <taxon>Lactobacillales</taxon>
        <taxon>Enterococcaceae</taxon>
        <taxon>Enterococcus</taxon>
    </lineage>
</organism>
<dbReference type="GO" id="GO:0003677">
    <property type="term" value="F:DNA binding"/>
    <property type="evidence" value="ECO:0007669"/>
    <property type="project" value="UniProtKB-KW"/>
</dbReference>
<protein>
    <submittedName>
        <fullName evidence="3">Cro/CI family transcriptional regulator</fullName>
    </submittedName>
</protein>
<dbReference type="PROSITE" id="PS50943">
    <property type="entry name" value="HTH_CROC1"/>
    <property type="match status" value="1"/>
</dbReference>
<dbReference type="Proteomes" id="UP000352698">
    <property type="component" value="Unassembled WGS sequence"/>
</dbReference>
<name>A0A7Z9DJK6_ENTHR</name>